<protein>
    <submittedName>
        <fullName evidence="2">General stress protein YciG</fullName>
    </submittedName>
</protein>
<keyword evidence="3" id="KW-1185">Reference proteome</keyword>
<feature type="compositionally biased region" description="Basic residues" evidence="1">
    <location>
        <begin position="124"/>
        <end position="133"/>
    </location>
</feature>
<reference evidence="2 3" key="1">
    <citation type="submission" date="2024-06" db="EMBL/GenBank/DDBJ databases">
        <title>Genomic Encyclopedia of Type Strains, Phase IV (KMG-IV): sequencing the most valuable type-strain genomes for metagenomic binning, comparative biology and taxonomic classification.</title>
        <authorList>
            <person name="Goeker M."/>
        </authorList>
    </citation>
    <scope>NUCLEOTIDE SEQUENCE [LARGE SCALE GENOMIC DNA]</scope>
    <source>
        <strain evidence="2 3">DSM 17809</strain>
    </source>
</reference>
<accession>A0ABV2ELS1</accession>
<dbReference type="EMBL" id="JBEPLU010000002">
    <property type="protein sequence ID" value="MET3528008.1"/>
    <property type="molecule type" value="Genomic_DNA"/>
</dbReference>
<name>A0ABV2ELS1_9CAUL</name>
<feature type="compositionally biased region" description="Basic and acidic residues" evidence="1">
    <location>
        <begin position="99"/>
        <end position="110"/>
    </location>
</feature>
<organism evidence="2 3">
    <name type="scientific">Phenylobacterium koreense</name>
    <dbReference type="NCBI Taxonomy" id="266125"/>
    <lineage>
        <taxon>Bacteria</taxon>
        <taxon>Pseudomonadati</taxon>
        <taxon>Pseudomonadota</taxon>
        <taxon>Alphaproteobacteria</taxon>
        <taxon>Caulobacterales</taxon>
        <taxon>Caulobacteraceae</taxon>
        <taxon>Phenylobacterium</taxon>
    </lineage>
</organism>
<dbReference type="Proteomes" id="UP001549110">
    <property type="component" value="Unassembled WGS sequence"/>
</dbReference>
<gene>
    <name evidence="2" type="ORF">ABID41_003126</name>
</gene>
<dbReference type="RefSeq" id="WP_331932690.1">
    <property type="nucleotide sequence ID" value="NZ_JBEPLU010000002.1"/>
</dbReference>
<proteinExistence type="predicted"/>
<feature type="region of interest" description="Disordered" evidence="1">
    <location>
        <begin position="90"/>
        <end position="133"/>
    </location>
</feature>
<evidence type="ECO:0000256" key="1">
    <source>
        <dbReference type="SAM" id="MobiDB-lite"/>
    </source>
</evidence>
<evidence type="ECO:0000313" key="2">
    <source>
        <dbReference type="EMBL" id="MET3528008.1"/>
    </source>
</evidence>
<sequence>MDEVKLTHAQREALVMLAGVPEGAAFVPTLAQRPAYHELVALGLARSCGPGLGGEGFAPTPDGRRRHSIVHPKAYRGFARLSPERRRQVAAMGGGAVAPDKRAFSKDRALATRAGRLGGETSPKRGRPQHRGE</sequence>
<evidence type="ECO:0000313" key="3">
    <source>
        <dbReference type="Proteomes" id="UP001549110"/>
    </source>
</evidence>
<comment type="caution">
    <text evidence="2">The sequence shown here is derived from an EMBL/GenBank/DDBJ whole genome shotgun (WGS) entry which is preliminary data.</text>
</comment>